<evidence type="ECO:0000313" key="1">
    <source>
        <dbReference type="EMBL" id="KAG0315668.1"/>
    </source>
</evidence>
<reference evidence="1" key="1">
    <citation type="journal article" date="2020" name="Fungal Divers.">
        <title>Resolving the Mortierellaceae phylogeny through synthesis of multi-gene phylogenetics and phylogenomics.</title>
        <authorList>
            <person name="Vandepol N."/>
            <person name="Liber J."/>
            <person name="Desiro A."/>
            <person name="Na H."/>
            <person name="Kennedy M."/>
            <person name="Barry K."/>
            <person name="Grigoriev I.V."/>
            <person name="Miller A.N."/>
            <person name="O'Donnell K."/>
            <person name="Stajich J.E."/>
            <person name="Bonito G."/>
        </authorList>
    </citation>
    <scope>NUCLEOTIDE SEQUENCE</scope>
    <source>
        <strain evidence="1">REB-010B</strain>
    </source>
</reference>
<name>A0A9P6RCF1_9FUNG</name>
<keyword evidence="2" id="KW-1185">Reference proteome</keyword>
<accession>A0A9P6RCF1</accession>
<proteinExistence type="predicted"/>
<dbReference type="Proteomes" id="UP000738325">
    <property type="component" value="Unassembled WGS sequence"/>
</dbReference>
<evidence type="ECO:0000313" key="2">
    <source>
        <dbReference type="Proteomes" id="UP000738325"/>
    </source>
</evidence>
<organism evidence="1 2">
    <name type="scientific">Dissophora globulifera</name>
    <dbReference type="NCBI Taxonomy" id="979702"/>
    <lineage>
        <taxon>Eukaryota</taxon>
        <taxon>Fungi</taxon>
        <taxon>Fungi incertae sedis</taxon>
        <taxon>Mucoromycota</taxon>
        <taxon>Mortierellomycotina</taxon>
        <taxon>Mortierellomycetes</taxon>
        <taxon>Mortierellales</taxon>
        <taxon>Mortierellaceae</taxon>
        <taxon>Dissophora</taxon>
    </lineage>
</organism>
<protein>
    <submittedName>
        <fullName evidence="1">Uncharacterized protein</fullName>
    </submittedName>
</protein>
<comment type="caution">
    <text evidence="1">The sequence shown here is derived from an EMBL/GenBank/DDBJ whole genome shotgun (WGS) entry which is preliminary data.</text>
</comment>
<dbReference type="AlphaFoldDB" id="A0A9P6RCF1"/>
<feature type="non-terminal residue" evidence="1">
    <location>
        <position position="132"/>
    </location>
</feature>
<gene>
    <name evidence="1" type="ORF">BGZ99_007331</name>
</gene>
<dbReference type="EMBL" id="JAAAIP010000523">
    <property type="protein sequence ID" value="KAG0315668.1"/>
    <property type="molecule type" value="Genomic_DNA"/>
</dbReference>
<dbReference type="OrthoDB" id="2440113at2759"/>
<sequence>SINISVAKKDGSSNTTIINIPSGATLRLTQIWNVTADKYPVGDYLFNMIVTPNTTAAGSGVPAASSTILATPTGGATIPNAATIYYWHAGIRVIAPVPTNVPNAAISVLNSNGVMAIVLTATAAVLSSFLPL</sequence>